<comment type="caution">
    <text evidence="5">The sequence shown here is derived from an EMBL/GenBank/DDBJ whole genome shotgun (WGS) entry which is preliminary data.</text>
</comment>
<dbReference type="GO" id="GO:0003677">
    <property type="term" value="F:DNA binding"/>
    <property type="evidence" value="ECO:0007669"/>
    <property type="project" value="UniProtKB-KW"/>
</dbReference>
<gene>
    <name evidence="5" type="ORF">IAC53_06035</name>
</gene>
<reference evidence="5" key="1">
    <citation type="submission" date="2020-10" db="EMBL/GenBank/DDBJ databases">
        <authorList>
            <person name="Gilroy R."/>
        </authorList>
    </citation>
    <scope>NUCLEOTIDE SEQUENCE</scope>
    <source>
        <strain evidence="5">ChiGjej1B1-19959</strain>
    </source>
</reference>
<evidence type="ECO:0000256" key="1">
    <source>
        <dbReference type="ARBA" id="ARBA00023015"/>
    </source>
</evidence>
<sequence>MQIFIDNKSGVPIYEQIYSQIKTQIISGALPENEALPSIRNLAKDLRISVITTKRAYDELEKEGFLYTVAGKGSFVAPKNTELLREENLKAIEAHLSEAVRLAASCNLRRADILEMLDLLTEENG</sequence>
<proteinExistence type="predicted"/>
<dbReference type="SUPFAM" id="SSF46785">
    <property type="entry name" value="Winged helix' DNA-binding domain"/>
    <property type="match status" value="1"/>
</dbReference>
<keyword evidence="1" id="KW-0805">Transcription regulation</keyword>
<dbReference type="EMBL" id="DVMW01000036">
    <property type="protein sequence ID" value="HIU36143.1"/>
    <property type="molecule type" value="Genomic_DNA"/>
</dbReference>
<keyword evidence="2" id="KW-0238">DNA-binding</keyword>
<dbReference type="Gene3D" id="1.10.10.10">
    <property type="entry name" value="Winged helix-like DNA-binding domain superfamily/Winged helix DNA-binding domain"/>
    <property type="match status" value="1"/>
</dbReference>
<dbReference type="InterPro" id="IPR000524">
    <property type="entry name" value="Tscrpt_reg_HTH_GntR"/>
</dbReference>
<dbReference type="PROSITE" id="PS50949">
    <property type="entry name" value="HTH_GNTR"/>
    <property type="match status" value="1"/>
</dbReference>
<dbReference type="InterPro" id="IPR036390">
    <property type="entry name" value="WH_DNA-bd_sf"/>
</dbReference>
<dbReference type="PANTHER" id="PTHR38445">
    <property type="entry name" value="HTH-TYPE TRANSCRIPTIONAL REPRESSOR YTRA"/>
    <property type="match status" value="1"/>
</dbReference>
<evidence type="ECO:0000313" key="6">
    <source>
        <dbReference type="Proteomes" id="UP000824071"/>
    </source>
</evidence>
<organism evidence="5 6">
    <name type="scientific">Candidatus Fimenecus excrementigallinarum</name>
    <dbReference type="NCBI Taxonomy" id="2840816"/>
    <lineage>
        <taxon>Bacteria</taxon>
        <taxon>Bacillati</taxon>
        <taxon>Bacillota</taxon>
        <taxon>Clostridia</taxon>
        <taxon>Candidatus Fimenecus</taxon>
    </lineage>
</organism>
<reference evidence="5" key="2">
    <citation type="journal article" date="2021" name="PeerJ">
        <title>Extensive microbial diversity within the chicken gut microbiome revealed by metagenomics and culture.</title>
        <authorList>
            <person name="Gilroy R."/>
            <person name="Ravi A."/>
            <person name="Getino M."/>
            <person name="Pursley I."/>
            <person name="Horton D.L."/>
            <person name="Alikhan N.F."/>
            <person name="Baker D."/>
            <person name="Gharbi K."/>
            <person name="Hall N."/>
            <person name="Watson M."/>
            <person name="Adriaenssens E.M."/>
            <person name="Foster-Nyarko E."/>
            <person name="Jarju S."/>
            <person name="Secka A."/>
            <person name="Antonio M."/>
            <person name="Oren A."/>
            <person name="Chaudhuri R.R."/>
            <person name="La Ragione R."/>
            <person name="Hildebrand F."/>
            <person name="Pallen M.J."/>
        </authorList>
    </citation>
    <scope>NUCLEOTIDE SEQUENCE</scope>
    <source>
        <strain evidence="5">ChiGjej1B1-19959</strain>
    </source>
</reference>
<evidence type="ECO:0000259" key="4">
    <source>
        <dbReference type="PROSITE" id="PS50949"/>
    </source>
</evidence>
<name>A0A9D1IF65_9FIRM</name>
<dbReference type="CDD" id="cd07377">
    <property type="entry name" value="WHTH_GntR"/>
    <property type="match status" value="1"/>
</dbReference>
<evidence type="ECO:0000313" key="5">
    <source>
        <dbReference type="EMBL" id="HIU36143.1"/>
    </source>
</evidence>
<feature type="domain" description="HTH gntR-type" evidence="4">
    <location>
        <begin position="11"/>
        <end position="79"/>
    </location>
</feature>
<accession>A0A9D1IF65</accession>
<keyword evidence="3" id="KW-0804">Transcription</keyword>
<dbReference type="Pfam" id="PF00392">
    <property type="entry name" value="GntR"/>
    <property type="match status" value="1"/>
</dbReference>
<dbReference type="PANTHER" id="PTHR38445:SF7">
    <property type="entry name" value="GNTR-FAMILY TRANSCRIPTIONAL REGULATOR"/>
    <property type="match status" value="1"/>
</dbReference>
<dbReference type="GO" id="GO:0003700">
    <property type="term" value="F:DNA-binding transcription factor activity"/>
    <property type="evidence" value="ECO:0007669"/>
    <property type="project" value="InterPro"/>
</dbReference>
<dbReference type="InterPro" id="IPR036388">
    <property type="entry name" value="WH-like_DNA-bd_sf"/>
</dbReference>
<dbReference type="Proteomes" id="UP000824071">
    <property type="component" value="Unassembled WGS sequence"/>
</dbReference>
<dbReference type="AlphaFoldDB" id="A0A9D1IF65"/>
<dbReference type="SMART" id="SM00345">
    <property type="entry name" value="HTH_GNTR"/>
    <property type="match status" value="1"/>
</dbReference>
<evidence type="ECO:0000256" key="2">
    <source>
        <dbReference type="ARBA" id="ARBA00023125"/>
    </source>
</evidence>
<protein>
    <submittedName>
        <fullName evidence="5">GntR family transcriptional regulator</fullName>
    </submittedName>
</protein>
<evidence type="ECO:0000256" key="3">
    <source>
        <dbReference type="ARBA" id="ARBA00023163"/>
    </source>
</evidence>